<feature type="chain" id="PRO_5030166949" description="C-type lysozyme inhibitor domain-containing protein" evidence="2">
    <location>
        <begin position="30"/>
        <end position="158"/>
    </location>
</feature>
<organism evidence="3 4">
    <name type="scientific">Oxalobacter formigenes OXCC13</name>
    <dbReference type="NCBI Taxonomy" id="556269"/>
    <lineage>
        <taxon>Bacteria</taxon>
        <taxon>Pseudomonadati</taxon>
        <taxon>Pseudomonadota</taxon>
        <taxon>Betaproteobacteria</taxon>
        <taxon>Burkholderiales</taxon>
        <taxon>Oxalobacteraceae</taxon>
        <taxon>Oxalobacter</taxon>
    </lineage>
</organism>
<sequence>MRLNMHKLLAAIFVVAGFALPFTYGSAQAKPVTKSQKAKKPVKKKTAKKTQAAQKEEAVVNVAGMSGSQYNCELGNKLTVYKKSDDPSYVNLQWRNKMHRMLRTATTTGAERYEDKSTGLVWVNIPAKSMLLDSKKGSQLANECRNPEQRKALVAAKN</sequence>
<evidence type="ECO:0000313" key="3">
    <source>
        <dbReference type="EMBL" id="EEO29140.1"/>
    </source>
</evidence>
<dbReference type="Proteomes" id="UP000005089">
    <property type="component" value="Unassembled WGS sequence"/>
</dbReference>
<dbReference type="EMBL" id="GG658170">
    <property type="protein sequence ID" value="EEO29140.1"/>
    <property type="molecule type" value="Genomic_DNA"/>
</dbReference>
<feature type="compositionally biased region" description="Basic residues" evidence="1">
    <location>
        <begin position="36"/>
        <end position="48"/>
    </location>
</feature>
<dbReference type="InterPro" id="IPR036328">
    <property type="entry name" value="MliC_sf"/>
</dbReference>
<name>C3X7G4_OXAFO</name>
<dbReference type="STRING" id="847.BRW83_2111"/>
<feature type="region of interest" description="Disordered" evidence="1">
    <location>
        <begin position="31"/>
        <end position="50"/>
    </location>
</feature>
<evidence type="ECO:0000256" key="1">
    <source>
        <dbReference type="SAM" id="MobiDB-lite"/>
    </source>
</evidence>
<keyword evidence="2" id="KW-0732">Signal</keyword>
<dbReference type="AlphaFoldDB" id="C3X7G4"/>
<protein>
    <recommendedName>
        <fullName evidence="5">C-type lysozyme inhibitor domain-containing protein</fullName>
    </recommendedName>
</protein>
<feature type="signal peptide" evidence="2">
    <location>
        <begin position="1"/>
        <end position="29"/>
    </location>
</feature>
<dbReference type="eggNOG" id="ENOG5031T51">
    <property type="taxonomic scope" value="Bacteria"/>
</dbReference>
<evidence type="ECO:0000256" key="2">
    <source>
        <dbReference type="SAM" id="SignalP"/>
    </source>
</evidence>
<evidence type="ECO:0000313" key="4">
    <source>
        <dbReference type="Proteomes" id="UP000005089"/>
    </source>
</evidence>
<evidence type="ECO:0008006" key="5">
    <source>
        <dbReference type="Google" id="ProtNLM"/>
    </source>
</evidence>
<reference evidence="3 4" key="1">
    <citation type="submission" date="2009-02" db="EMBL/GenBank/DDBJ databases">
        <title>The Genome Sequence of Oxalobacter formigenes OXCC13.</title>
        <authorList>
            <consortium name="The Broad Institute Genome Sequencing Platform"/>
            <person name="Ward D."/>
            <person name="Young S.K."/>
            <person name="Kodira C.D."/>
            <person name="Zeng Q."/>
            <person name="Koehrsen M."/>
            <person name="Alvarado L."/>
            <person name="Berlin A."/>
            <person name="Borenstein D."/>
            <person name="Chen Z."/>
            <person name="Engels R."/>
            <person name="Freedman E."/>
            <person name="Gellesch M."/>
            <person name="Goldberg J."/>
            <person name="Griggs A."/>
            <person name="Gujja S."/>
            <person name="Heiman D."/>
            <person name="Hepburn T."/>
            <person name="Howarth C."/>
            <person name="Jen D."/>
            <person name="Larson L."/>
            <person name="Lewis B."/>
            <person name="Mehta T."/>
            <person name="Park D."/>
            <person name="Pearson M."/>
            <person name="Roberts A."/>
            <person name="Saif S."/>
            <person name="Shea T."/>
            <person name="Shenoy N."/>
            <person name="Sisk P."/>
            <person name="Stolte C."/>
            <person name="Sykes S."/>
            <person name="Walk T."/>
            <person name="White J."/>
            <person name="Yandava C."/>
            <person name="Allison M.J."/>
            <person name="Lander E."/>
            <person name="Nusbaum C."/>
            <person name="Galagan J."/>
            <person name="Birren B."/>
        </authorList>
    </citation>
    <scope>NUCLEOTIDE SEQUENCE [LARGE SCALE GENOMIC DNA]</scope>
    <source>
        <strain evidence="3 4">OXCC13</strain>
    </source>
</reference>
<dbReference type="HOGENOM" id="CLU_118489_0_0_4"/>
<keyword evidence="4" id="KW-1185">Reference proteome</keyword>
<dbReference type="Gene3D" id="2.40.128.200">
    <property type="match status" value="1"/>
</dbReference>
<accession>C3X7G4</accession>
<proteinExistence type="predicted"/>
<gene>
    <name evidence="3" type="ORF">OFBG_00168</name>
</gene>